<dbReference type="InterPro" id="IPR025246">
    <property type="entry name" value="IS30-like_HTH"/>
</dbReference>
<organism evidence="3 4">
    <name type="scientific">Xanthomonas theicola</name>
    <dbReference type="NCBI Taxonomy" id="56464"/>
    <lineage>
        <taxon>Bacteria</taxon>
        <taxon>Pseudomonadati</taxon>
        <taxon>Pseudomonadota</taxon>
        <taxon>Gammaproteobacteria</taxon>
        <taxon>Lysobacterales</taxon>
        <taxon>Lysobacteraceae</taxon>
        <taxon>Xanthomonas</taxon>
    </lineage>
</organism>
<feature type="region of interest" description="Disordered" evidence="1">
    <location>
        <begin position="77"/>
        <end position="98"/>
    </location>
</feature>
<evidence type="ECO:0000256" key="1">
    <source>
        <dbReference type="SAM" id="MobiDB-lite"/>
    </source>
</evidence>
<dbReference type="Pfam" id="PF13936">
    <property type="entry name" value="HTH_38"/>
    <property type="match status" value="1"/>
</dbReference>
<keyword evidence="4" id="KW-1185">Reference proteome</keyword>
<gene>
    <name evidence="3" type="ORF">XthCFBP4691_01885</name>
</gene>
<protein>
    <recommendedName>
        <fullName evidence="2">Transposase IS30-like HTH domain-containing protein</fullName>
    </recommendedName>
</protein>
<reference evidence="3 4" key="1">
    <citation type="submission" date="2016-08" db="EMBL/GenBank/DDBJ databases">
        <title>Evolution of the type three secretion system and type three effector repertoires in Xanthomonas.</title>
        <authorList>
            <person name="Merda D."/>
            <person name="Briand M."/>
            <person name="Bosis E."/>
            <person name="Rousseau C."/>
            <person name="Portier P."/>
            <person name="Jacques M.-A."/>
            <person name="Fischer-Le Saux M."/>
        </authorList>
    </citation>
    <scope>NUCLEOTIDE SEQUENCE [LARGE SCALE GENOMIC DNA]</scope>
    <source>
        <strain evidence="3 4">CFBP 4691</strain>
    </source>
</reference>
<comment type="caution">
    <text evidence="3">The sequence shown here is derived from an EMBL/GenBank/DDBJ whole genome shotgun (WGS) entry which is preliminary data.</text>
</comment>
<feature type="region of interest" description="Disordered" evidence="1">
    <location>
        <begin position="110"/>
        <end position="129"/>
    </location>
</feature>
<feature type="domain" description="Transposase IS30-like HTH" evidence="2">
    <location>
        <begin position="5"/>
        <end position="46"/>
    </location>
</feature>
<dbReference type="Proteomes" id="UP000239898">
    <property type="component" value="Unassembled WGS sequence"/>
</dbReference>
<dbReference type="EMBL" id="MIGX01000004">
    <property type="protein sequence ID" value="PPT92959.1"/>
    <property type="molecule type" value="Genomic_DNA"/>
</dbReference>
<feature type="compositionally biased region" description="Low complexity" evidence="1">
    <location>
        <begin position="117"/>
        <end position="129"/>
    </location>
</feature>
<evidence type="ECO:0000313" key="4">
    <source>
        <dbReference type="Proteomes" id="UP000239898"/>
    </source>
</evidence>
<proteinExistence type="predicted"/>
<evidence type="ECO:0000259" key="2">
    <source>
        <dbReference type="Pfam" id="PF13936"/>
    </source>
</evidence>
<name>A0A2S6ZLA5_9XANT</name>
<dbReference type="AlphaFoldDB" id="A0A2S6ZLA5"/>
<accession>A0A2S6ZLA5</accession>
<sequence>MGKQYRHLSPEERAVLQVERDQGTSLRAVGGRLGRSPSTLSREVRRLAAPVSSANAAAAGYRLRRQRSVKPRRLIDATALSSTSSSVTSGKFSRDSGLCNGRISIERRPCGWPRQLRPSPARARARAQG</sequence>
<evidence type="ECO:0000313" key="3">
    <source>
        <dbReference type="EMBL" id="PPT92959.1"/>
    </source>
</evidence>